<feature type="domain" description="Amino acid permease/ SLC12A" evidence="9">
    <location>
        <begin position="22"/>
        <end position="469"/>
    </location>
</feature>
<evidence type="ECO:0000256" key="7">
    <source>
        <dbReference type="ARBA" id="ARBA00023136"/>
    </source>
</evidence>
<dbReference type="PROSITE" id="PS00218">
    <property type="entry name" value="AMINO_ACID_PERMEASE_1"/>
    <property type="match status" value="1"/>
</dbReference>
<gene>
    <name evidence="10" type="ORF">CYJ32_05675</name>
</gene>
<feature type="transmembrane region" description="Helical" evidence="8">
    <location>
        <begin position="132"/>
        <end position="153"/>
    </location>
</feature>
<dbReference type="FunFam" id="1.20.1740.10:FF:000001">
    <property type="entry name" value="Amino acid permease"/>
    <property type="match status" value="1"/>
</dbReference>
<dbReference type="EMBL" id="PKGU01000003">
    <property type="protein sequence ID" value="PKZ14988.1"/>
    <property type="molecule type" value="Genomic_DNA"/>
</dbReference>
<feature type="transmembrane region" description="Helical" evidence="8">
    <location>
        <begin position="445"/>
        <end position="467"/>
    </location>
</feature>
<evidence type="ECO:0000256" key="8">
    <source>
        <dbReference type="SAM" id="Phobius"/>
    </source>
</evidence>
<dbReference type="PIRSF" id="PIRSF006060">
    <property type="entry name" value="AA_transporter"/>
    <property type="match status" value="1"/>
</dbReference>
<dbReference type="RefSeq" id="WP_101541443.1">
    <property type="nucleotide sequence ID" value="NZ_PKGU01000003.1"/>
</dbReference>
<keyword evidence="6 8" id="KW-1133">Transmembrane helix</keyword>
<feature type="transmembrane region" description="Helical" evidence="8">
    <location>
        <begin position="373"/>
        <end position="398"/>
    </location>
</feature>
<feature type="transmembrane region" description="Helical" evidence="8">
    <location>
        <begin position="304"/>
        <end position="326"/>
    </location>
</feature>
<organism evidence="10 11">
    <name type="scientific">Alloscardovia omnicolens</name>
    <dbReference type="NCBI Taxonomy" id="419015"/>
    <lineage>
        <taxon>Bacteria</taxon>
        <taxon>Bacillati</taxon>
        <taxon>Actinomycetota</taxon>
        <taxon>Actinomycetes</taxon>
        <taxon>Bifidobacteriales</taxon>
        <taxon>Bifidobacteriaceae</taxon>
        <taxon>Alloscardovia</taxon>
    </lineage>
</organism>
<evidence type="ECO:0000256" key="5">
    <source>
        <dbReference type="ARBA" id="ARBA00022970"/>
    </source>
</evidence>
<keyword evidence="4 8" id="KW-0812">Transmembrane</keyword>
<evidence type="ECO:0000313" key="10">
    <source>
        <dbReference type="EMBL" id="PKZ14988.1"/>
    </source>
</evidence>
<feature type="transmembrane region" description="Helical" evidence="8">
    <location>
        <begin position="90"/>
        <end position="112"/>
    </location>
</feature>
<dbReference type="PANTHER" id="PTHR43495">
    <property type="entry name" value="GABA PERMEASE"/>
    <property type="match status" value="1"/>
</dbReference>
<dbReference type="GO" id="GO:0016020">
    <property type="term" value="C:membrane"/>
    <property type="evidence" value="ECO:0007669"/>
    <property type="project" value="UniProtKB-SubCell"/>
</dbReference>
<keyword evidence="7 8" id="KW-0472">Membrane</keyword>
<protein>
    <submittedName>
        <fullName evidence="10">Amino acid permease</fullName>
    </submittedName>
</protein>
<dbReference type="InterPro" id="IPR004840">
    <property type="entry name" value="Amino_acid_permease_CS"/>
</dbReference>
<dbReference type="GO" id="GO:0006865">
    <property type="term" value="P:amino acid transport"/>
    <property type="evidence" value="ECO:0007669"/>
    <property type="project" value="UniProtKB-KW"/>
</dbReference>
<evidence type="ECO:0000313" key="11">
    <source>
        <dbReference type="Proteomes" id="UP000242263"/>
    </source>
</evidence>
<accession>A0A2I1M4F1</accession>
<dbReference type="AlphaFoldDB" id="A0A2I1M4F1"/>
<dbReference type="Proteomes" id="UP000242263">
    <property type="component" value="Unassembled WGS sequence"/>
</dbReference>
<sequence length="477" mass="51475">MTQKDTVANNHDGLKRRMSSRHLTMISLGGVIGTGLFVSSGETIHAAGPLGAILAYAAGSLLVYCVMLCLGELSVAMPYAGSFHLYAKKFIGPGTAFTVAVLYWLNWAVALASEFTAAGMLMKFWFPHSPTWVWSAVFMIAVLALNLMSVRMYGEAEFWFSSIKVVAIVAFIVLGAAAIIGIVPMSGAVSAGSVGSGAPWLSNFYADGWFPTGIVPIFSTLLTVIFAFSGTEVVGVAAGETKDPHKAIPKAIHTTVFRLVLFFIGSIGVMAALIPWHKSGVSTSPFVLVFQSIGVPFAADLMNFVVLTAVLSAANSGLYVCARMVWSLAKEDMISPRLAQTNTRGVPVFAVIISMVGSMVCLLSSVYAADSVYLVLVAVSGLATLVVWAAIVVCQVLFRRQCAREGKSVDDLAYKVRAYPLIPALALIMTVVALILILFDSSQRTTVFYMIPFMALCYVWYYVRAWWKKRGLEKKRV</sequence>
<proteinExistence type="inferred from homology"/>
<reference evidence="10 11" key="1">
    <citation type="submission" date="2017-12" db="EMBL/GenBank/DDBJ databases">
        <title>Phylogenetic diversity of female urinary microbiome.</title>
        <authorList>
            <person name="Thomas-White K."/>
            <person name="Wolfe A.J."/>
        </authorList>
    </citation>
    <scope>NUCLEOTIDE SEQUENCE [LARGE SCALE GENOMIC DNA]</scope>
    <source>
        <strain evidence="10 11">UMB0064</strain>
    </source>
</reference>
<dbReference type="PANTHER" id="PTHR43495:SF5">
    <property type="entry name" value="GAMMA-AMINOBUTYRIC ACID PERMEASE"/>
    <property type="match status" value="1"/>
</dbReference>
<comment type="caution">
    <text evidence="10">The sequence shown here is derived from an EMBL/GenBank/DDBJ whole genome shotgun (WGS) entry which is preliminary data.</text>
</comment>
<evidence type="ECO:0000256" key="2">
    <source>
        <dbReference type="ARBA" id="ARBA00008583"/>
    </source>
</evidence>
<dbReference type="InterPro" id="IPR004841">
    <property type="entry name" value="AA-permease/SLC12A_dom"/>
</dbReference>
<evidence type="ECO:0000256" key="1">
    <source>
        <dbReference type="ARBA" id="ARBA00004141"/>
    </source>
</evidence>
<dbReference type="Pfam" id="PF00324">
    <property type="entry name" value="AA_permease"/>
    <property type="match status" value="1"/>
</dbReference>
<feature type="transmembrane region" description="Helical" evidence="8">
    <location>
        <begin position="21"/>
        <end position="38"/>
    </location>
</feature>
<feature type="transmembrane region" description="Helical" evidence="8">
    <location>
        <begin position="256"/>
        <end position="276"/>
    </location>
</feature>
<feature type="transmembrane region" description="Helical" evidence="8">
    <location>
        <begin position="165"/>
        <end position="189"/>
    </location>
</feature>
<feature type="transmembrane region" description="Helical" evidence="8">
    <location>
        <begin position="418"/>
        <end position="439"/>
    </location>
</feature>
<feature type="transmembrane region" description="Helical" evidence="8">
    <location>
        <begin position="346"/>
        <end position="367"/>
    </location>
</feature>
<name>A0A2I1M4F1_9BIFI</name>
<evidence type="ECO:0000259" key="9">
    <source>
        <dbReference type="Pfam" id="PF00324"/>
    </source>
</evidence>
<feature type="transmembrane region" description="Helical" evidence="8">
    <location>
        <begin position="209"/>
        <end position="235"/>
    </location>
</feature>
<evidence type="ECO:0000256" key="4">
    <source>
        <dbReference type="ARBA" id="ARBA00022692"/>
    </source>
</evidence>
<feature type="transmembrane region" description="Helical" evidence="8">
    <location>
        <begin position="50"/>
        <end position="70"/>
    </location>
</feature>
<comment type="subcellular location">
    <subcellularLocation>
        <location evidence="1">Membrane</location>
        <topology evidence="1">Multi-pass membrane protein</topology>
    </subcellularLocation>
</comment>
<evidence type="ECO:0000256" key="6">
    <source>
        <dbReference type="ARBA" id="ARBA00022989"/>
    </source>
</evidence>
<comment type="similarity">
    <text evidence="2">Belongs to the amino acid-polyamine-organocation (APC) superfamily. Amino acid transporter (AAT) (TC 2.A.3.1) family.</text>
</comment>
<keyword evidence="3" id="KW-0813">Transport</keyword>
<dbReference type="Gene3D" id="1.20.1740.10">
    <property type="entry name" value="Amino acid/polyamine transporter I"/>
    <property type="match status" value="1"/>
</dbReference>
<keyword evidence="5" id="KW-0029">Amino-acid transport</keyword>
<evidence type="ECO:0000256" key="3">
    <source>
        <dbReference type="ARBA" id="ARBA00022448"/>
    </source>
</evidence>
<dbReference type="GO" id="GO:0055085">
    <property type="term" value="P:transmembrane transport"/>
    <property type="evidence" value="ECO:0007669"/>
    <property type="project" value="InterPro"/>
</dbReference>